<dbReference type="InterPro" id="IPR023451">
    <property type="entry name" value="Thymidate_synth/dCMP_Mease_dom"/>
</dbReference>
<evidence type="ECO:0000259" key="3">
    <source>
        <dbReference type="Pfam" id="PF00303"/>
    </source>
</evidence>
<dbReference type="GO" id="GO:0032259">
    <property type="term" value="P:methylation"/>
    <property type="evidence" value="ECO:0007669"/>
    <property type="project" value="UniProtKB-KW"/>
</dbReference>
<dbReference type="AlphaFoldDB" id="A0A3P1X206"/>
<gene>
    <name evidence="4" type="ORF">EIA08_33010</name>
</gene>
<dbReference type="GO" id="GO:0005829">
    <property type="term" value="C:cytosol"/>
    <property type="evidence" value="ECO:0007669"/>
    <property type="project" value="TreeGrafter"/>
</dbReference>
<dbReference type="Gene3D" id="3.30.572.10">
    <property type="entry name" value="Thymidylate synthase/dCMP hydroxymethylase domain"/>
    <property type="match status" value="1"/>
</dbReference>
<evidence type="ECO:0000313" key="5">
    <source>
        <dbReference type="Proteomes" id="UP000271008"/>
    </source>
</evidence>
<dbReference type="PANTHER" id="PTHR11548">
    <property type="entry name" value="THYMIDYLATE SYNTHASE 1"/>
    <property type="match status" value="1"/>
</dbReference>
<reference evidence="4 5" key="1">
    <citation type="submission" date="2018-11" db="EMBL/GenBank/DDBJ databases">
        <title>Enterobacteriaceae from Patient.</title>
        <authorList>
            <person name="Shen C."/>
            <person name="Yang Y."/>
            <person name="Tian G."/>
        </authorList>
    </citation>
    <scope>NUCLEOTIDE SEQUENCE [LARGE SCALE GENOMIC DNA]</scope>
    <source>
        <strain evidence="4 5">GBGD28</strain>
    </source>
</reference>
<organism evidence="4 5">
    <name type="scientific">Escherichia coli</name>
    <dbReference type="NCBI Taxonomy" id="562"/>
    <lineage>
        <taxon>Bacteria</taxon>
        <taxon>Pseudomonadati</taxon>
        <taxon>Pseudomonadota</taxon>
        <taxon>Gammaproteobacteria</taxon>
        <taxon>Enterobacterales</taxon>
        <taxon>Enterobacteriaceae</taxon>
        <taxon>Escherichia</taxon>
    </lineage>
</organism>
<dbReference type="RefSeq" id="WP_148672246.1">
    <property type="nucleotide sequence ID" value="NZ_RQTU01000920.1"/>
</dbReference>
<comment type="caution">
    <text evidence="4">The sequence shown here is derived from an EMBL/GenBank/DDBJ whole genome shotgun (WGS) entry which is preliminary data.</text>
</comment>
<dbReference type="InterPro" id="IPR036926">
    <property type="entry name" value="Thymidate_synth/dCMP_Mease_sf"/>
</dbReference>
<feature type="domain" description="Thymidylate synthase/dCMP hydroxymethylase" evidence="3">
    <location>
        <begin position="2"/>
        <end position="88"/>
    </location>
</feature>
<evidence type="ECO:0000256" key="2">
    <source>
        <dbReference type="ARBA" id="ARBA00022679"/>
    </source>
</evidence>
<accession>A0A3P1X206</accession>
<dbReference type="SUPFAM" id="SSF55831">
    <property type="entry name" value="Thymidylate synthase/dCMP hydroxymethylase"/>
    <property type="match status" value="1"/>
</dbReference>
<evidence type="ECO:0000256" key="1">
    <source>
        <dbReference type="ARBA" id="ARBA00022603"/>
    </source>
</evidence>
<dbReference type="GO" id="GO:0006231">
    <property type="term" value="P:dTMP biosynthetic process"/>
    <property type="evidence" value="ECO:0007669"/>
    <property type="project" value="TreeGrafter"/>
</dbReference>
<evidence type="ECO:0000313" key="4">
    <source>
        <dbReference type="EMBL" id="RRD52376.1"/>
    </source>
</evidence>
<dbReference type="GO" id="GO:0004799">
    <property type="term" value="F:thymidylate synthase activity"/>
    <property type="evidence" value="ECO:0007669"/>
    <property type="project" value="TreeGrafter"/>
</dbReference>
<proteinExistence type="predicted"/>
<keyword evidence="2" id="KW-0808">Transferase</keyword>
<sequence>AGYGILTHFLVKITGHMAGAFVHFGFDVHLYDNHMEGVEELMKREPPKESDPVVIFPHEWAELDDFKWEGVQVCGYSPLPWIKVPVAV</sequence>
<dbReference type="EMBL" id="RQTU01000920">
    <property type="protein sequence ID" value="RRD52376.1"/>
    <property type="molecule type" value="Genomic_DNA"/>
</dbReference>
<dbReference type="InterPro" id="IPR045097">
    <property type="entry name" value="Thymidate_synth/dCMP_Mease"/>
</dbReference>
<protein>
    <submittedName>
        <fullName evidence="4">Thymidylate synthase</fullName>
    </submittedName>
</protein>
<dbReference type="Proteomes" id="UP000271008">
    <property type="component" value="Unassembled WGS sequence"/>
</dbReference>
<name>A0A3P1X206_ECOLX</name>
<feature type="non-terminal residue" evidence="4">
    <location>
        <position position="1"/>
    </location>
</feature>
<keyword evidence="1" id="KW-0489">Methyltransferase</keyword>
<dbReference type="Pfam" id="PF00303">
    <property type="entry name" value="Thymidylat_synt"/>
    <property type="match status" value="1"/>
</dbReference>
<dbReference type="PANTHER" id="PTHR11548:SF1">
    <property type="entry name" value="THYMIDYLATE SYNTHASE 1"/>
    <property type="match status" value="1"/>
</dbReference>